<protein>
    <submittedName>
        <fullName evidence="9">(S)-mandelate dehydrogenase</fullName>
    </submittedName>
</protein>
<feature type="binding site" evidence="7">
    <location>
        <begin position="76"/>
        <end position="78"/>
    </location>
    <ligand>
        <name>FMN</name>
        <dbReference type="ChEBI" id="CHEBI:58210"/>
    </ligand>
</feature>
<feature type="binding site" evidence="7">
    <location>
        <position position="274"/>
    </location>
    <ligand>
        <name>glyoxylate</name>
        <dbReference type="ChEBI" id="CHEBI:36655"/>
    </ligand>
</feature>
<evidence type="ECO:0000256" key="2">
    <source>
        <dbReference type="ARBA" id="ARBA00022630"/>
    </source>
</evidence>
<feature type="binding site" evidence="7">
    <location>
        <position position="250"/>
    </location>
    <ligand>
        <name>FMN</name>
        <dbReference type="ChEBI" id="CHEBI:58210"/>
    </ligand>
</feature>
<dbReference type="InterPro" id="IPR008259">
    <property type="entry name" value="FMN_hydac_DH_AS"/>
</dbReference>
<evidence type="ECO:0000313" key="10">
    <source>
        <dbReference type="Proteomes" id="UP000243719"/>
    </source>
</evidence>
<feature type="binding site" evidence="7">
    <location>
        <position position="23"/>
    </location>
    <ligand>
        <name>glyoxylate</name>
        <dbReference type="ChEBI" id="CHEBI:36655"/>
    </ligand>
</feature>
<feature type="binding site" evidence="7">
    <location>
        <begin position="305"/>
        <end position="309"/>
    </location>
    <ligand>
        <name>FMN</name>
        <dbReference type="ChEBI" id="CHEBI:58210"/>
    </ligand>
</feature>
<feature type="binding site" evidence="7">
    <location>
        <position position="128"/>
    </location>
    <ligand>
        <name>glyoxylate</name>
        <dbReference type="ChEBI" id="CHEBI:36655"/>
    </ligand>
</feature>
<dbReference type="PROSITE" id="PS51349">
    <property type="entry name" value="FMN_HYDROXY_ACID_DH_2"/>
    <property type="match status" value="1"/>
</dbReference>
<evidence type="ECO:0000256" key="6">
    <source>
        <dbReference type="PIRSR" id="PIRSR000138-1"/>
    </source>
</evidence>
<evidence type="ECO:0000256" key="5">
    <source>
        <dbReference type="ARBA" id="ARBA00024042"/>
    </source>
</evidence>
<dbReference type="InterPro" id="IPR012133">
    <property type="entry name" value="Alpha-hydoxy_acid_DH_FMN"/>
</dbReference>
<name>A0A1H2PNJ0_9BURK</name>
<feature type="binding site" evidence="7">
    <location>
        <position position="154"/>
    </location>
    <ligand>
        <name>FMN</name>
        <dbReference type="ChEBI" id="CHEBI:58210"/>
    </ligand>
</feature>
<keyword evidence="2 7" id="KW-0285">Flavoprotein</keyword>
<dbReference type="InterPro" id="IPR037396">
    <property type="entry name" value="FMN_HAD"/>
</dbReference>
<comment type="cofactor">
    <cofactor evidence="1">
        <name>FMN</name>
        <dbReference type="ChEBI" id="CHEBI:58210"/>
    </cofactor>
</comment>
<feature type="binding site" evidence="7">
    <location>
        <begin position="328"/>
        <end position="329"/>
    </location>
    <ligand>
        <name>FMN</name>
        <dbReference type="ChEBI" id="CHEBI:58210"/>
    </ligand>
</feature>
<evidence type="ECO:0000256" key="4">
    <source>
        <dbReference type="ARBA" id="ARBA00023002"/>
    </source>
</evidence>
<accession>A0A1H2PNJ0</accession>
<dbReference type="PANTHER" id="PTHR10578:SF107">
    <property type="entry name" value="2-HYDROXYACID OXIDASE 1"/>
    <property type="match status" value="1"/>
</dbReference>
<dbReference type="InterPro" id="IPR000262">
    <property type="entry name" value="FMN-dep_DH"/>
</dbReference>
<feature type="domain" description="FMN hydroxy acid dehydrogenase" evidence="8">
    <location>
        <begin position="1"/>
        <end position="379"/>
    </location>
</feature>
<dbReference type="SUPFAM" id="SSF51395">
    <property type="entry name" value="FMN-linked oxidoreductases"/>
    <property type="match status" value="1"/>
</dbReference>
<dbReference type="GO" id="GO:0010181">
    <property type="term" value="F:FMN binding"/>
    <property type="evidence" value="ECO:0007669"/>
    <property type="project" value="InterPro"/>
</dbReference>
<dbReference type="STRING" id="1770053.SAMN05216551_103259"/>
<feature type="binding site" evidence="7">
    <location>
        <position position="277"/>
    </location>
    <ligand>
        <name>glyoxylate</name>
        <dbReference type="ChEBI" id="CHEBI:36655"/>
    </ligand>
</feature>
<dbReference type="GO" id="GO:0004459">
    <property type="term" value="F:L-lactate dehydrogenase (NAD+) activity"/>
    <property type="evidence" value="ECO:0007669"/>
    <property type="project" value="TreeGrafter"/>
</dbReference>
<evidence type="ECO:0000256" key="1">
    <source>
        <dbReference type="ARBA" id="ARBA00001917"/>
    </source>
</evidence>
<dbReference type="GO" id="GO:0009060">
    <property type="term" value="P:aerobic respiration"/>
    <property type="evidence" value="ECO:0007669"/>
    <property type="project" value="TreeGrafter"/>
</dbReference>
<dbReference type="Gene3D" id="3.20.20.70">
    <property type="entry name" value="Aldolase class I"/>
    <property type="match status" value="1"/>
</dbReference>
<comment type="similarity">
    <text evidence="5">Belongs to the FMN-dependent alpha-hydroxy acid dehydrogenase family.</text>
</comment>
<evidence type="ECO:0000256" key="3">
    <source>
        <dbReference type="ARBA" id="ARBA00022643"/>
    </source>
</evidence>
<feature type="binding site" evidence="7">
    <location>
        <position position="126"/>
    </location>
    <ligand>
        <name>FMN</name>
        <dbReference type="ChEBI" id="CHEBI:58210"/>
    </ligand>
</feature>
<evidence type="ECO:0000259" key="8">
    <source>
        <dbReference type="PROSITE" id="PS51349"/>
    </source>
</evidence>
<dbReference type="InterPro" id="IPR013785">
    <property type="entry name" value="Aldolase_TIM"/>
</dbReference>
<dbReference type="FunFam" id="3.20.20.70:FF:000029">
    <property type="entry name" value="L-lactate dehydrogenase"/>
    <property type="match status" value="1"/>
</dbReference>
<keyword evidence="10" id="KW-1185">Reference proteome</keyword>
<dbReference type="Pfam" id="PF01070">
    <property type="entry name" value="FMN_dh"/>
    <property type="match status" value="1"/>
</dbReference>
<evidence type="ECO:0000313" key="9">
    <source>
        <dbReference type="EMBL" id="SDV47737.1"/>
    </source>
</evidence>
<keyword evidence="4" id="KW-0560">Oxidoreductase</keyword>
<dbReference type="GO" id="GO:0005886">
    <property type="term" value="C:plasma membrane"/>
    <property type="evidence" value="ECO:0007669"/>
    <property type="project" value="TreeGrafter"/>
</dbReference>
<feature type="active site" description="Proton acceptor" evidence="6">
    <location>
        <position position="274"/>
    </location>
</feature>
<dbReference type="EMBL" id="FNLO01000003">
    <property type="protein sequence ID" value="SDV47737.1"/>
    <property type="molecule type" value="Genomic_DNA"/>
</dbReference>
<feature type="binding site" evidence="7">
    <location>
        <position position="105"/>
    </location>
    <ligand>
        <name>FMN</name>
        <dbReference type="ChEBI" id="CHEBI:58210"/>
    </ligand>
</feature>
<feature type="binding site" evidence="7">
    <location>
        <position position="163"/>
    </location>
    <ligand>
        <name>glyoxylate</name>
        <dbReference type="ChEBI" id="CHEBI:36655"/>
    </ligand>
</feature>
<dbReference type="PANTHER" id="PTHR10578">
    <property type="entry name" value="S -2-HYDROXY-ACID OXIDASE-RELATED"/>
    <property type="match status" value="1"/>
</dbReference>
<feature type="binding site" evidence="7">
    <location>
        <position position="272"/>
    </location>
    <ligand>
        <name>FMN</name>
        <dbReference type="ChEBI" id="CHEBI:58210"/>
    </ligand>
</feature>
<dbReference type="RefSeq" id="WP_235837826.1">
    <property type="nucleotide sequence ID" value="NZ_FNLO01000003.1"/>
</dbReference>
<dbReference type="PIRSF" id="PIRSF000138">
    <property type="entry name" value="Al-hdrx_acd_dh"/>
    <property type="match status" value="1"/>
</dbReference>
<proteinExistence type="inferred from homology"/>
<gene>
    <name evidence="9" type="ORF">SAMN05216551_103259</name>
</gene>
<dbReference type="PROSITE" id="PS00557">
    <property type="entry name" value="FMN_HYDROXY_ACID_DH_1"/>
    <property type="match status" value="1"/>
</dbReference>
<reference evidence="10" key="1">
    <citation type="submission" date="2016-09" db="EMBL/GenBank/DDBJ databases">
        <authorList>
            <person name="Varghese N."/>
            <person name="Submissions S."/>
        </authorList>
    </citation>
    <scope>NUCLEOTIDE SEQUENCE [LARGE SCALE GENOMIC DNA]</scope>
    <source>
        <strain evidence="10">JS23</strain>
    </source>
</reference>
<sequence length="389" mass="42115">MRANVFDYQLAAERFLPAFAYGYLEGGAEQSVTMRRNRRAFEETLFAPRVGVDVSVLDTTTRVADRPLAWPAIVGPTGLNGLFRHRAEESLARQAHAAGLPFALSTASTSLIESVREASNGDLWLQLYVQRDRRIAEDMMRRARACDFSTLLLTVDTAVSGQRDHYRRTGFTLPIRWTPRMIWDVASHPRWCGAVGLHGIPKLVNLARSAGLSGDLAEQAAAMSREMDMSLSWGDLAWVRRHWPGRIFVKGVQRVADAQLAVAHGADGIVLSNHGGRQLDGVPSPLEMLQETVAALPSHVDVIVDGGIRRGSDIVKAVALGARAVLLGRAPLYGLAAEGETGCADVLALLRQELHTCLRLLGCPRVAALDPTYLAAVPHLPTGVSGGIA</sequence>
<organism evidence="9 10">
    <name type="scientific">Chitinasiproducens palmae</name>
    <dbReference type="NCBI Taxonomy" id="1770053"/>
    <lineage>
        <taxon>Bacteria</taxon>
        <taxon>Pseudomonadati</taxon>
        <taxon>Pseudomonadota</taxon>
        <taxon>Betaproteobacteria</taxon>
        <taxon>Burkholderiales</taxon>
        <taxon>Burkholderiaceae</taxon>
        <taxon>Chitinasiproducens</taxon>
    </lineage>
</organism>
<evidence type="ECO:0000256" key="7">
    <source>
        <dbReference type="PIRSR" id="PIRSR000138-2"/>
    </source>
</evidence>
<dbReference type="AlphaFoldDB" id="A0A1H2PNJ0"/>
<dbReference type="Proteomes" id="UP000243719">
    <property type="component" value="Unassembled WGS sequence"/>
</dbReference>
<keyword evidence="3 7" id="KW-0288">FMN</keyword>